<dbReference type="GO" id="GO:0003729">
    <property type="term" value="F:mRNA binding"/>
    <property type="evidence" value="ECO:0007669"/>
    <property type="project" value="TreeGrafter"/>
</dbReference>
<evidence type="ECO:0000313" key="5">
    <source>
        <dbReference type="Proteomes" id="UP001283361"/>
    </source>
</evidence>
<comment type="caution">
    <text evidence="4">The sequence shown here is derived from an EMBL/GenBank/DDBJ whole genome shotgun (WGS) entry which is preliminary data.</text>
</comment>
<dbReference type="PANTHER" id="PTHR13375">
    <property type="entry name" value="FMS INTERACTING PROTEIN"/>
    <property type="match status" value="1"/>
</dbReference>
<dbReference type="GO" id="GO:0006406">
    <property type="term" value="P:mRNA export from nucleus"/>
    <property type="evidence" value="ECO:0007669"/>
    <property type="project" value="TreeGrafter"/>
</dbReference>
<sequence>MSAYIPLIGRPYLWCQWMGGLQFLKREADKTGQDTGSDDVEADEPNLTAVRAKHSVSAANMQRTITLLRERMRARLCLLEQLSSLERGIIPISAELLKLYPTKINSHLSSWKRSTFEDLSQLPQAARFIKAGLVKESDLVFVANIDRGSAKMTAYVVLTANCPQVAPLFVLDIIFHSHRTALIDVHVKEMEEEVNLHYPELIIVPSVADSKISASGLSLSNRIGRKELAQAKARDQLLPGQVQRLLMCLDVYLETDTPASSAVPLEIPQEKMMPRTSRGPSRAKPYKYVPELGIFTHRC</sequence>
<keyword evidence="5" id="KW-1185">Reference proteome</keyword>
<evidence type="ECO:0000256" key="3">
    <source>
        <dbReference type="ARBA" id="ARBA00023242"/>
    </source>
</evidence>
<dbReference type="GO" id="GO:0000445">
    <property type="term" value="C:THO complex part of transcription export complex"/>
    <property type="evidence" value="ECO:0007669"/>
    <property type="project" value="TreeGrafter"/>
</dbReference>
<dbReference type="InterPro" id="IPR019163">
    <property type="entry name" value="THO_Thoc5"/>
</dbReference>
<dbReference type="PANTHER" id="PTHR13375:SF3">
    <property type="entry name" value="THO COMPLEX SUBUNIT 5 HOMOLOG"/>
    <property type="match status" value="1"/>
</dbReference>
<organism evidence="4 5">
    <name type="scientific">Elysia crispata</name>
    <name type="common">lettuce slug</name>
    <dbReference type="NCBI Taxonomy" id="231223"/>
    <lineage>
        <taxon>Eukaryota</taxon>
        <taxon>Metazoa</taxon>
        <taxon>Spiralia</taxon>
        <taxon>Lophotrochozoa</taxon>
        <taxon>Mollusca</taxon>
        <taxon>Gastropoda</taxon>
        <taxon>Heterobranchia</taxon>
        <taxon>Euthyneura</taxon>
        <taxon>Panpulmonata</taxon>
        <taxon>Sacoglossa</taxon>
        <taxon>Placobranchoidea</taxon>
        <taxon>Plakobranchidae</taxon>
        <taxon>Elysia</taxon>
    </lineage>
</organism>
<gene>
    <name evidence="4" type="ORF">RRG08_050521</name>
</gene>
<proteinExistence type="inferred from homology"/>
<evidence type="ECO:0000256" key="2">
    <source>
        <dbReference type="ARBA" id="ARBA00008044"/>
    </source>
</evidence>
<dbReference type="EMBL" id="JAWDGP010007710">
    <property type="protein sequence ID" value="KAK3707706.1"/>
    <property type="molecule type" value="Genomic_DNA"/>
</dbReference>
<dbReference type="Proteomes" id="UP001283361">
    <property type="component" value="Unassembled WGS sequence"/>
</dbReference>
<keyword evidence="3" id="KW-0539">Nucleus</keyword>
<name>A0AAE1CLK2_9GAST</name>
<comment type="similarity">
    <text evidence="2">Belongs to the THOC5 family.</text>
</comment>
<evidence type="ECO:0000313" key="4">
    <source>
        <dbReference type="EMBL" id="KAK3707706.1"/>
    </source>
</evidence>
<accession>A0AAE1CLK2</accession>
<comment type="subcellular location">
    <subcellularLocation>
        <location evidence="1">Nucleus</location>
    </subcellularLocation>
</comment>
<evidence type="ECO:0000256" key="1">
    <source>
        <dbReference type="ARBA" id="ARBA00004123"/>
    </source>
</evidence>
<protein>
    <submittedName>
        <fullName evidence="4">Uncharacterized protein</fullName>
    </submittedName>
</protein>
<reference evidence="4" key="1">
    <citation type="journal article" date="2023" name="G3 (Bethesda)">
        <title>A reference genome for the long-term kleptoplast-retaining sea slug Elysia crispata morphotype clarki.</title>
        <authorList>
            <person name="Eastman K.E."/>
            <person name="Pendleton A.L."/>
            <person name="Shaikh M.A."/>
            <person name="Suttiyut T."/>
            <person name="Ogas R."/>
            <person name="Tomko P."/>
            <person name="Gavelis G."/>
            <person name="Widhalm J.R."/>
            <person name="Wisecaver J.H."/>
        </authorList>
    </citation>
    <scope>NUCLEOTIDE SEQUENCE</scope>
    <source>
        <strain evidence="4">ECLA1</strain>
    </source>
</reference>
<dbReference type="AlphaFoldDB" id="A0AAE1CLK2"/>